<dbReference type="InterPro" id="IPR011009">
    <property type="entry name" value="Kinase-like_dom_sf"/>
</dbReference>
<dbReference type="eggNOG" id="KOG0595">
    <property type="taxonomic scope" value="Eukaryota"/>
</dbReference>
<comment type="similarity">
    <text evidence="6">Belongs to the protein kinase superfamily.</text>
</comment>
<evidence type="ECO:0000313" key="9">
    <source>
        <dbReference type="Proteomes" id="UP000008983"/>
    </source>
</evidence>
<dbReference type="InterPro" id="IPR017441">
    <property type="entry name" value="Protein_kinase_ATP_BS"/>
</dbReference>
<dbReference type="PROSITE" id="PS50011">
    <property type="entry name" value="PROTEIN_KINASE_DOM"/>
    <property type="match status" value="1"/>
</dbReference>
<evidence type="ECO:0000259" key="7">
    <source>
        <dbReference type="PROSITE" id="PS50011"/>
    </source>
</evidence>
<organism evidence="8 9">
    <name type="scientific">Ichthyophthirius multifiliis</name>
    <name type="common">White spot disease agent</name>
    <name type="synonym">Ich</name>
    <dbReference type="NCBI Taxonomy" id="5932"/>
    <lineage>
        <taxon>Eukaryota</taxon>
        <taxon>Sar</taxon>
        <taxon>Alveolata</taxon>
        <taxon>Ciliophora</taxon>
        <taxon>Intramacronucleata</taxon>
        <taxon>Oligohymenophorea</taxon>
        <taxon>Hymenostomatida</taxon>
        <taxon>Ophryoglenina</taxon>
        <taxon>Ichthyophthirius</taxon>
    </lineage>
</organism>
<keyword evidence="1 8" id="KW-0808">Transferase</keyword>
<dbReference type="Proteomes" id="UP000008983">
    <property type="component" value="Unassembled WGS sequence"/>
</dbReference>
<dbReference type="InterPro" id="IPR000719">
    <property type="entry name" value="Prot_kinase_dom"/>
</dbReference>
<feature type="domain" description="Protein kinase" evidence="7">
    <location>
        <begin position="13"/>
        <end position="268"/>
    </location>
</feature>
<name>G0QU16_ICHMU</name>
<dbReference type="PROSITE" id="PS00108">
    <property type="entry name" value="PROTEIN_KINASE_ST"/>
    <property type="match status" value="1"/>
</dbReference>
<keyword evidence="9" id="KW-1185">Reference proteome</keyword>
<keyword evidence="4 5" id="KW-0067">ATP-binding</keyword>
<dbReference type="PROSITE" id="PS00107">
    <property type="entry name" value="PROTEIN_KINASE_ATP"/>
    <property type="match status" value="1"/>
</dbReference>
<evidence type="ECO:0000256" key="2">
    <source>
        <dbReference type="ARBA" id="ARBA00022741"/>
    </source>
</evidence>
<dbReference type="STRING" id="857967.G0QU16"/>
<evidence type="ECO:0000256" key="4">
    <source>
        <dbReference type="ARBA" id="ARBA00022840"/>
    </source>
</evidence>
<dbReference type="RefSeq" id="XP_004034769.1">
    <property type="nucleotide sequence ID" value="XM_004034721.1"/>
</dbReference>
<evidence type="ECO:0000313" key="8">
    <source>
        <dbReference type="EMBL" id="EGR31283.1"/>
    </source>
</evidence>
<dbReference type="InterPro" id="IPR008271">
    <property type="entry name" value="Ser/Thr_kinase_AS"/>
</dbReference>
<feature type="binding site" evidence="5">
    <location>
        <position position="44"/>
    </location>
    <ligand>
        <name>ATP</name>
        <dbReference type="ChEBI" id="CHEBI:30616"/>
    </ligand>
</feature>
<dbReference type="Gene3D" id="1.10.510.10">
    <property type="entry name" value="Transferase(Phosphotransferase) domain 1"/>
    <property type="match status" value="1"/>
</dbReference>
<dbReference type="EC" id="2.7.11.25" evidence="8"/>
<dbReference type="GO" id="GO:0010506">
    <property type="term" value="P:regulation of autophagy"/>
    <property type="evidence" value="ECO:0007669"/>
    <property type="project" value="InterPro"/>
</dbReference>
<evidence type="ECO:0000256" key="6">
    <source>
        <dbReference type="RuleBase" id="RU000304"/>
    </source>
</evidence>
<dbReference type="GO" id="GO:0005776">
    <property type="term" value="C:autophagosome"/>
    <property type="evidence" value="ECO:0007669"/>
    <property type="project" value="TreeGrafter"/>
</dbReference>
<dbReference type="OrthoDB" id="8693905at2759"/>
<dbReference type="GeneID" id="14907427"/>
<dbReference type="GO" id="GO:0004709">
    <property type="term" value="F:MAP kinase kinase kinase activity"/>
    <property type="evidence" value="ECO:0007669"/>
    <property type="project" value="UniProtKB-EC"/>
</dbReference>
<dbReference type="GO" id="GO:0005524">
    <property type="term" value="F:ATP binding"/>
    <property type="evidence" value="ECO:0007669"/>
    <property type="project" value="UniProtKB-UniRule"/>
</dbReference>
<keyword evidence="6" id="KW-0723">Serine/threonine-protein kinase</keyword>
<sequence length="374" mass="44555">MQSKLKIVDGYVWDNECLLGEGAFGKVYKCQKQNKQFAVKVIKKTTLQTSQIQLETLENEIEVMKKFTKSNNILKYISHYSDDQNYYIFTEYCEGGNLRTYIQRRGGYLQENQSIEILNQLINGFKDLIKNGYLHRDIKLENCLIKQNTFILSDFGLATKYDLKGYKLIKQQVGTPLYMSPQLLENYPYTTKGDIWSLGMLFYEMLFGKTPWNCKNLSSFLYEIKNKPLLFPLNIPIKQETRDFLMKCLSIDEGRRMTWEEIFSHEMIQSQRKKIKLDEKSKSILFDLQKIVFFNKINIKKILFDKQKNLIFQINQAFLNFQNKQIIQFLKKIPTFFFKQFHSKIKQFQFQIYQIFLVKIINKISIIIKIIKQN</sequence>
<dbReference type="AlphaFoldDB" id="G0QU16"/>
<dbReference type="GO" id="GO:0000045">
    <property type="term" value="P:autophagosome assembly"/>
    <property type="evidence" value="ECO:0007669"/>
    <property type="project" value="TreeGrafter"/>
</dbReference>
<gene>
    <name evidence="8" type="ORF">IMG5_114120</name>
</gene>
<keyword evidence="2 5" id="KW-0547">Nucleotide-binding</keyword>
<accession>G0QU16</accession>
<evidence type="ECO:0000256" key="5">
    <source>
        <dbReference type="PROSITE-ProRule" id="PRU10141"/>
    </source>
</evidence>
<dbReference type="OMA" id="MAYQMLT"/>
<reference evidence="8 9" key="1">
    <citation type="submission" date="2011-07" db="EMBL/GenBank/DDBJ databases">
        <authorList>
            <person name="Coyne R."/>
            <person name="Brami D."/>
            <person name="Johnson J."/>
            <person name="Hostetler J."/>
            <person name="Hannick L."/>
            <person name="Clark T."/>
            <person name="Cassidy-Hanley D."/>
            <person name="Inman J."/>
        </authorList>
    </citation>
    <scope>NUCLEOTIDE SEQUENCE [LARGE SCALE GENOMIC DNA]</scope>
    <source>
        <strain evidence="8 9">G5</strain>
    </source>
</reference>
<dbReference type="SUPFAM" id="SSF56112">
    <property type="entry name" value="Protein kinase-like (PK-like)"/>
    <property type="match status" value="1"/>
</dbReference>
<dbReference type="PANTHER" id="PTHR24348:SF22">
    <property type="entry name" value="NON-SPECIFIC SERINE_THREONINE PROTEIN KINASE"/>
    <property type="match status" value="1"/>
</dbReference>
<dbReference type="GO" id="GO:0005829">
    <property type="term" value="C:cytosol"/>
    <property type="evidence" value="ECO:0007669"/>
    <property type="project" value="TreeGrafter"/>
</dbReference>
<evidence type="ECO:0000256" key="1">
    <source>
        <dbReference type="ARBA" id="ARBA00022679"/>
    </source>
</evidence>
<dbReference type="EMBL" id="GL983894">
    <property type="protein sequence ID" value="EGR31283.1"/>
    <property type="molecule type" value="Genomic_DNA"/>
</dbReference>
<dbReference type="PANTHER" id="PTHR24348">
    <property type="entry name" value="SERINE/THREONINE-PROTEIN KINASE UNC-51-RELATED"/>
    <property type="match status" value="1"/>
</dbReference>
<proteinExistence type="inferred from homology"/>
<dbReference type="SMART" id="SM00220">
    <property type="entry name" value="S_TKc"/>
    <property type="match status" value="1"/>
</dbReference>
<evidence type="ECO:0000256" key="3">
    <source>
        <dbReference type="ARBA" id="ARBA00022777"/>
    </source>
</evidence>
<dbReference type="GO" id="GO:0000407">
    <property type="term" value="C:phagophore assembly site"/>
    <property type="evidence" value="ECO:0007669"/>
    <property type="project" value="TreeGrafter"/>
</dbReference>
<protein>
    <submittedName>
        <fullName evidence="8">Protein kinase domain protein</fullName>
        <ecNumber evidence="8">2.7.11.25</ecNumber>
    </submittedName>
</protein>
<keyword evidence="3 8" id="KW-0418">Kinase</keyword>
<dbReference type="Pfam" id="PF00069">
    <property type="entry name" value="Pkinase"/>
    <property type="match status" value="1"/>
</dbReference>
<dbReference type="InterPro" id="IPR045269">
    <property type="entry name" value="Atg1-like"/>
</dbReference>
<dbReference type="FunFam" id="1.10.510.10:FF:000737">
    <property type="entry name" value="Protein kinase, putative"/>
    <property type="match status" value="1"/>
</dbReference>
<dbReference type="InParanoid" id="G0QU16"/>
<dbReference type="GO" id="GO:0016020">
    <property type="term" value="C:membrane"/>
    <property type="evidence" value="ECO:0007669"/>
    <property type="project" value="TreeGrafter"/>
</dbReference>